<dbReference type="InterPro" id="IPR027417">
    <property type="entry name" value="P-loop_NTPase"/>
</dbReference>
<keyword evidence="1" id="KW-0547">Nucleotide-binding</keyword>
<name>A0A652YIR4_NOCGL</name>
<keyword evidence="1" id="KW-0378">Hydrolase</keyword>
<comment type="caution">
    <text evidence="1">The sequence shown here is derived from an EMBL/GenBank/DDBJ whole genome shotgun (WGS) entry which is preliminary data.</text>
</comment>
<dbReference type="InterPro" id="IPR001650">
    <property type="entry name" value="Helicase_C-like"/>
</dbReference>
<sequence>MNQEFRAETVLAGLRDFQRDTVDHVFEQFYKPDPSRHFLVADETGLGKSMVARGIIARTIEHLQQGLPGTEINIVYICSNIDLARQNLERLNVTGNKDITHTSRLTLLATHNRRLDSERDNLRVPVNLVSLTPDTSFKTGQRTGRSDERQLLFLLLDREFQFSPTQCVAALTILQGSVASLDTFERDVAVFEKKFGDSIDASILEAFAATINAGEPSIADRLFDLMKRPIDDPDRDPAVTNLIADMRYELAHASVNSLAPDLVIMDEFQRFTELMDETTAAGDLARHLFGHHGTRVLLLSATPYKPFTEADESNTDHYSDFTKTINFLAEGSTLVKSSDIMTLLEQFRSAVVEDREATQTITDLRNLLLSLMCRVERPADSDSTMVREQLSTITGIELRELLGYAALRRLARELEAQFSVDYWKSVPYFINFMSNYQFGRKYAATASNDESRLLDISRIDTAAVRKFGAIEAGNARTRSFRDGTVDKGWEKLLWIPPSLPYLTPNGPFADPHLAQITKRLVFSSWSSTPPAVASVLSYHAEHRLMQGHSSIVPNDSGSLRAIGSPLEYSGSNPQMTTLALFWPMPHLAAMSDPLALARDHVDPVNTASFETTVAERLKSTIPHDRETSTATGAQHFYWSWPIHIDREHFDVFDFSSHDQGWLRNVLQSHHDSDAEATDEATNLDPFLTLAETTTTLTDGRIPPDLVEVTAKLAAHSPANCAWRSLKRLRIAPDVADGDIWGAAATIASGLRSTFNRWQSALLLRQLYPDLPYWRQVLQYCADGNLQAVLDEYLGQLTPTHESEPLDVDQLYVIANSAAEAMSLRVGQSLSHDPVDEADDIRFRTHLAVQYGGKSESDESLRPAHIRHAFNSPFWPFIVISTSAGQEGIDFHPWCHHVVHWNTPSNPVDFEQRDGRVNRFRGHAVRRNLVERHRISILGAHDVHPWTAAYVIPDEDLGGLVPDWIYSGSHKVIRELMPYELSIDGPRLEKSKAGVALYRLAFGQPRQEDLIELLQHRDVDAEAAAAMRLDLTPPFRERNRGQSSTSTP</sequence>
<keyword evidence="1" id="KW-0347">Helicase</keyword>
<dbReference type="AlphaFoldDB" id="A0A652YIR4"/>
<dbReference type="EMBL" id="VNIQ01000009">
    <property type="protein sequence ID" value="TYQ01117.1"/>
    <property type="molecule type" value="Genomic_DNA"/>
</dbReference>
<accession>A0A652YIR4</accession>
<proteinExistence type="predicted"/>
<protein>
    <submittedName>
        <fullName evidence="1">Helicase-like protein</fullName>
    </submittedName>
</protein>
<gene>
    <name evidence="1" type="ORF">FNL38_109131</name>
</gene>
<evidence type="ECO:0000313" key="1">
    <source>
        <dbReference type="EMBL" id="TYQ01117.1"/>
    </source>
</evidence>
<organism evidence="1">
    <name type="scientific">Nocardia globerula</name>
    <dbReference type="NCBI Taxonomy" id="1818"/>
    <lineage>
        <taxon>Bacteria</taxon>
        <taxon>Bacillati</taxon>
        <taxon>Actinomycetota</taxon>
        <taxon>Actinomycetes</taxon>
        <taxon>Mycobacteriales</taxon>
        <taxon>Nocardiaceae</taxon>
        <taxon>Nocardia</taxon>
    </lineage>
</organism>
<reference evidence="1" key="1">
    <citation type="submission" date="2019-07" db="EMBL/GenBank/DDBJ databases">
        <title>Genomic Encyclopedia of Type Strains, Phase IV (KMG-IV): sequencing the most valuable type-strain genomes for metagenomic binning, comparative biology and taxonomic classification.</title>
        <authorList>
            <person name="Goeker M."/>
        </authorList>
    </citation>
    <scope>NUCLEOTIDE SEQUENCE</scope>
    <source>
        <strain evidence="1">DSM 44596</strain>
    </source>
</reference>
<dbReference type="GO" id="GO:0004386">
    <property type="term" value="F:helicase activity"/>
    <property type="evidence" value="ECO:0007669"/>
    <property type="project" value="UniProtKB-KW"/>
</dbReference>
<dbReference type="SMART" id="SM00487">
    <property type="entry name" value="DEXDc"/>
    <property type="match status" value="1"/>
</dbReference>
<dbReference type="InterPro" id="IPR014001">
    <property type="entry name" value="Helicase_ATP-bd"/>
</dbReference>
<dbReference type="Gene3D" id="3.40.50.300">
    <property type="entry name" value="P-loop containing nucleotide triphosphate hydrolases"/>
    <property type="match status" value="2"/>
</dbReference>
<keyword evidence="1" id="KW-0067">ATP-binding</keyword>
<dbReference type="SUPFAM" id="SSF52540">
    <property type="entry name" value="P-loop containing nucleoside triphosphate hydrolases"/>
    <property type="match status" value="2"/>
</dbReference>
<dbReference type="Pfam" id="PF00271">
    <property type="entry name" value="Helicase_C"/>
    <property type="match status" value="1"/>
</dbReference>
<dbReference type="PROSITE" id="PS51192">
    <property type="entry name" value="HELICASE_ATP_BIND_1"/>
    <property type="match status" value="1"/>
</dbReference>